<protein>
    <submittedName>
        <fullName evidence="2">Uncharacterized protein</fullName>
    </submittedName>
</protein>
<reference evidence="2" key="1">
    <citation type="submission" date="2019-06" db="EMBL/GenBank/DDBJ databases">
        <authorList>
            <consortium name="Wellcome Sanger Institute Data Sharing"/>
        </authorList>
    </citation>
    <scope>NUCLEOTIDE SEQUENCE [LARGE SCALE GENOMIC DNA]</scope>
</reference>
<evidence type="ECO:0000313" key="2">
    <source>
        <dbReference type="Ensembl" id="ENSSORP00005013470.1"/>
    </source>
</evidence>
<dbReference type="AlphaFoldDB" id="A0A672Z9E3"/>
<reference evidence="2" key="2">
    <citation type="submission" date="2025-08" db="UniProtKB">
        <authorList>
            <consortium name="Ensembl"/>
        </authorList>
    </citation>
    <scope>IDENTIFICATION</scope>
</reference>
<evidence type="ECO:0000256" key="1">
    <source>
        <dbReference type="SAM" id="MobiDB-lite"/>
    </source>
</evidence>
<keyword evidence="3" id="KW-1185">Reference proteome</keyword>
<reference evidence="2" key="3">
    <citation type="submission" date="2025-09" db="UniProtKB">
        <authorList>
            <consortium name="Ensembl"/>
        </authorList>
    </citation>
    <scope>IDENTIFICATION</scope>
</reference>
<dbReference type="InParanoid" id="A0A672Z9E3"/>
<evidence type="ECO:0000313" key="3">
    <source>
        <dbReference type="Proteomes" id="UP000472271"/>
    </source>
</evidence>
<organism evidence="2 3">
    <name type="scientific">Sphaeramia orbicularis</name>
    <name type="common">orbiculate cardinalfish</name>
    <dbReference type="NCBI Taxonomy" id="375764"/>
    <lineage>
        <taxon>Eukaryota</taxon>
        <taxon>Metazoa</taxon>
        <taxon>Chordata</taxon>
        <taxon>Craniata</taxon>
        <taxon>Vertebrata</taxon>
        <taxon>Euteleostomi</taxon>
        <taxon>Actinopterygii</taxon>
        <taxon>Neopterygii</taxon>
        <taxon>Teleostei</taxon>
        <taxon>Neoteleostei</taxon>
        <taxon>Acanthomorphata</taxon>
        <taxon>Gobiaria</taxon>
        <taxon>Kurtiformes</taxon>
        <taxon>Apogonoidei</taxon>
        <taxon>Apogonidae</taxon>
        <taxon>Apogoninae</taxon>
        <taxon>Sphaeramia</taxon>
    </lineage>
</organism>
<proteinExistence type="predicted"/>
<feature type="region of interest" description="Disordered" evidence="1">
    <location>
        <begin position="1"/>
        <end position="64"/>
    </location>
</feature>
<sequence length="64" mass="7383">MSSKINIYLQHRSRGQVPARSPTKYPWKPHEEKRRTTRHTVTKINGDILPACGQSSLQKKRAGR</sequence>
<name>A0A672Z9E3_9TELE</name>
<accession>A0A672Z9E3</accession>
<dbReference type="Proteomes" id="UP000472271">
    <property type="component" value="Chromosome 5"/>
</dbReference>
<dbReference type="Ensembl" id="ENSSORT00005013883.1">
    <property type="protein sequence ID" value="ENSSORP00005013470.1"/>
    <property type="gene ID" value="ENSSORG00005006963.1"/>
</dbReference>